<organism evidence="3 4">
    <name type="scientific">Petromyzon marinus</name>
    <name type="common">Sea lamprey</name>
    <dbReference type="NCBI Taxonomy" id="7757"/>
    <lineage>
        <taxon>Eukaryota</taxon>
        <taxon>Metazoa</taxon>
        <taxon>Chordata</taxon>
        <taxon>Craniata</taxon>
        <taxon>Vertebrata</taxon>
        <taxon>Cyclostomata</taxon>
        <taxon>Hyperoartia</taxon>
        <taxon>Petromyzontiformes</taxon>
        <taxon>Petromyzontidae</taxon>
        <taxon>Petromyzon</taxon>
    </lineage>
</organism>
<feature type="region of interest" description="Disordered" evidence="2">
    <location>
        <begin position="1"/>
        <end position="41"/>
    </location>
</feature>
<feature type="compositionally biased region" description="Low complexity" evidence="2">
    <location>
        <begin position="55"/>
        <end position="65"/>
    </location>
</feature>
<proteinExistence type="predicted"/>
<dbReference type="InterPro" id="IPR033349">
    <property type="entry name" value="ATRIP"/>
</dbReference>
<sequence>MRGTFARIRGGEPPASGEGPPPVKRPCGPTVTDPFPDDLNLSDADFEQLNLLDSQAEPQQQAEPQRVAATLPRLRTAIAPGPRGSQGPGPWALPVPGPRPAGVVAAADDPPSEGQGSREVEALIREGQSLKDKCTRLQEEVHMREGEARILRESLQAVQAALNEQRVERLRHERDATLAVDQRERDLHKQVEGLKSQMQFKDAETKSLQNRLYVLERGTRSPRSPWGGSGLTTGSPRVGASSPRADSSLGRGTRTDAAEEKKQMKDCGKSQASEDGRGTWVIKRQWSQGALLVDKLLRVPGVCAHLPVSSAARRGGGAVSADADGHDNPGDVRSALVLSLNGLSRLLHPTGPASPLSRSRTSGPTGPRGIDGDLLEWGIVGREAEILSHFLPLIELRLGRYADAALARFTSRSRPGEEPVVVAMETDAEAAAAAAVDALVLEEEAEAALKTLLALLAGAPAPIAKALSPLPQEPETEGGPVREKGALGKIVGDPGAPHPLLKRLVQVLKPCGDGLERTGAVRSRGGGAGLLGGPGRGQREAIVCTVLRVLAQLAENRHGNLTESLLLALEGSGRLARCITVKTPPSTVLQVTRILTAVCCQPRALSLLGCGSDHCTLLHVCTYVCDRGPRGSEPHPDAWLHLQLQLARVVGAMAEAGLVPQLLASPCSCSHEVGKALALSLHRAWLSVREPMCYVGGATRWVAPLSGCKERRTGRVMRELVWGLCALSAGPDDGRFWSLLQDAAHPFVEATRCLRSGLLLQSLLPDYGPADEAALEGLCFNPHVTSEQHSHVDDDMEVT</sequence>
<dbReference type="PANTHER" id="PTHR28594">
    <property type="entry name" value="ATR-INTERACTING PROTEIN"/>
    <property type="match status" value="1"/>
</dbReference>
<dbReference type="Proteomes" id="UP001318040">
    <property type="component" value="Chromosome 42"/>
</dbReference>
<dbReference type="AlphaFoldDB" id="A0AAJ7TX04"/>
<evidence type="ECO:0000313" key="3">
    <source>
        <dbReference type="Proteomes" id="UP001318040"/>
    </source>
</evidence>
<keyword evidence="3" id="KW-1185">Reference proteome</keyword>
<evidence type="ECO:0000256" key="2">
    <source>
        <dbReference type="SAM" id="MobiDB-lite"/>
    </source>
</evidence>
<keyword evidence="1" id="KW-0175">Coiled coil</keyword>
<feature type="region of interest" description="Disordered" evidence="2">
    <location>
        <begin position="468"/>
        <end position="494"/>
    </location>
</feature>
<name>A0AAJ7TX04_PETMA</name>
<dbReference type="CTD" id="84126"/>
<feature type="coiled-coil region" evidence="1">
    <location>
        <begin position="120"/>
        <end position="175"/>
    </location>
</feature>
<feature type="compositionally biased region" description="Basic and acidic residues" evidence="2">
    <location>
        <begin position="253"/>
        <end position="275"/>
    </location>
</feature>
<dbReference type="PANTHER" id="PTHR28594:SF1">
    <property type="entry name" value="ATR-INTERACTING PROTEIN"/>
    <property type="match status" value="1"/>
</dbReference>
<feature type="region of interest" description="Disordered" evidence="2">
    <location>
        <begin position="54"/>
        <end position="118"/>
    </location>
</feature>
<dbReference type="GO" id="GO:0006281">
    <property type="term" value="P:DNA repair"/>
    <property type="evidence" value="ECO:0007669"/>
    <property type="project" value="TreeGrafter"/>
</dbReference>
<dbReference type="RefSeq" id="XP_032825670.1">
    <property type="nucleotide sequence ID" value="XM_032969779.1"/>
</dbReference>
<feature type="compositionally biased region" description="Low complexity" evidence="2">
    <location>
        <begin position="100"/>
        <end position="109"/>
    </location>
</feature>
<evidence type="ECO:0000313" key="4">
    <source>
        <dbReference type="RefSeq" id="XP_032825670.1"/>
    </source>
</evidence>
<protein>
    <submittedName>
        <fullName evidence="4">ATR-interacting protein isoform X1</fullName>
    </submittedName>
</protein>
<dbReference type="GO" id="GO:0000077">
    <property type="term" value="P:DNA damage checkpoint signaling"/>
    <property type="evidence" value="ECO:0007669"/>
    <property type="project" value="InterPro"/>
</dbReference>
<feature type="region of interest" description="Disordered" evidence="2">
    <location>
        <begin position="215"/>
        <end position="275"/>
    </location>
</feature>
<dbReference type="KEGG" id="pmrn:116951270"/>
<gene>
    <name evidence="4" type="primary">ATRIP</name>
</gene>
<accession>A0AAJ7TX04</accession>
<evidence type="ECO:0000256" key="1">
    <source>
        <dbReference type="SAM" id="Coils"/>
    </source>
</evidence>
<reference evidence="4" key="1">
    <citation type="submission" date="2025-08" db="UniProtKB">
        <authorList>
            <consortium name="RefSeq"/>
        </authorList>
    </citation>
    <scope>IDENTIFICATION</scope>
    <source>
        <tissue evidence="4">Sperm</tissue>
    </source>
</reference>